<dbReference type="Pfam" id="PF01022">
    <property type="entry name" value="HTH_5"/>
    <property type="match status" value="1"/>
</dbReference>
<dbReference type="InterPro" id="IPR036390">
    <property type="entry name" value="WH_DNA-bd_sf"/>
</dbReference>
<dbReference type="InterPro" id="IPR011991">
    <property type="entry name" value="ArsR-like_HTH"/>
</dbReference>
<dbReference type="PANTHER" id="PTHR33154:SF33">
    <property type="entry name" value="TRANSCRIPTIONAL REPRESSOR SDPR"/>
    <property type="match status" value="1"/>
</dbReference>
<protein>
    <submittedName>
        <fullName evidence="5">Transcriptional regulator</fullName>
    </submittedName>
</protein>
<evidence type="ECO:0000313" key="5">
    <source>
        <dbReference type="EMBL" id="GGU23845.1"/>
    </source>
</evidence>
<organism evidence="5 6">
    <name type="scientific">Lentzea flava</name>
    <dbReference type="NCBI Taxonomy" id="103732"/>
    <lineage>
        <taxon>Bacteria</taxon>
        <taxon>Bacillati</taxon>
        <taxon>Actinomycetota</taxon>
        <taxon>Actinomycetes</taxon>
        <taxon>Pseudonocardiales</taxon>
        <taxon>Pseudonocardiaceae</taxon>
        <taxon>Lentzea</taxon>
    </lineage>
</organism>
<dbReference type="PROSITE" id="PS50987">
    <property type="entry name" value="HTH_ARSR_2"/>
    <property type="match status" value="1"/>
</dbReference>
<keyword evidence="6" id="KW-1185">Reference proteome</keyword>
<comment type="caution">
    <text evidence="5">The sequence shown here is derived from an EMBL/GenBank/DDBJ whole genome shotgun (WGS) entry which is preliminary data.</text>
</comment>
<dbReference type="InterPro" id="IPR001845">
    <property type="entry name" value="HTH_ArsR_DNA-bd_dom"/>
</dbReference>
<keyword evidence="2" id="KW-0238">DNA-binding</keyword>
<evidence type="ECO:0000256" key="1">
    <source>
        <dbReference type="ARBA" id="ARBA00023015"/>
    </source>
</evidence>
<dbReference type="EMBL" id="BMRE01000003">
    <property type="protein sequence ID" value="GGU23845.1"/>
    <property type="molecule type" value="Genomic_DNA"/>
</dbReference>
<evidence type="ECO:0000259" key="4">
    <source>
        <dbReference type="PROSITE" id="PS50987"/>
    </source>
</evidence>
<keyword evidence="3" id="KW-0804">Transcription</keyword>
<dbReference type="InterPro" id="IPR051081">
    <property type="entry name" value="HTH_MetalResp_TranReg"/>
</dbReference>
<evidence type="ECO:0000256" key="2">
    <source>
        <dbReference type="ARBA" id="ARBA00023125"/>
    </source>
</evidence>
<feature type="domain" description="HTH arsR-type" evidence="4">
    <location>
        <begin position="1"/>
        <end position="95"/>
    </location>
</feature>
<dbReference type="Gene3D" id="1.10.10.10">
    <property type="entry name" value="Winged helix-like DNA-binding domain superfamily/Winged helix DNA-binding domain"/>
    <property type="match status" value="1"/>
</dbReference>
<accession>A0ABQ2UD74</accession>
<dbReference type="PANTHER" id="PTHR33154">
    <property type="entry name" value="TRANSCRIPTIONAL REGULATOR, ARSR FAMILY"/>
    <property type="match status" value="1"/>
</dbReference>
<dbReference type="NCBIfam" id="NF033788">
    <property type="entry name" value="HTH_metalloreg"/>
    <property type="match status" value="1"/>
</dbReference>
<reference evidence="6" key="1">
    <citation type="journal article" date="2019" name="Int. J. Syst. Evol. Microbiol.">
        <title>The Global Catalogue of Microorganisms (GCM) 10K type strain sequencing project: providing services to taxonomists for standard genome sequencing and annotation.</title>
        <authorList>
            <consortium name="The Broad Institute Genomics Platform"/>
            <consortium name="The Broad Institute Genome Sequencing Center for Infectious Disease"/>
            <person name="Wu L."/>
            <person name="Ma J."/>
        </authorList>
    </citation>
    <scope>NUCLEOTIDE SEQUENCE [LARGE SCALE GENOMIC DNA]</scope>
    <source>
        <strain evidence="6">JCM 3296</strain>
    </source>
</reference>
<dbReference type="PRINTS" id="PR00778">
    <property type="entry name" value="HTHARSR"/>
</dbReference>
<name>A0ABQ2UD74_9PSEU</name>
<dbReference type="CDD" id="cd00090">
    <property type="entry name" value="HTH_ARSR"/>
    <property type="match status" value="1"/>
</dbReference>
<gene>
    <name evidence="5" type="ORF">GCM10010178_15030</name>
</gene>
<dbReference type="SMART" id="SM00418">
    <property type="entry name" value="HTH_ARSR"/>
    <property type="match status" value="1"/>
</dbReference>
<proteinExistence type="predicted"/>
<dbReference type="InterPro" id="IPR036388">
    <property type="entry name" value="WH-like_DNA-bd_sf"/>
</dbReference>
<evidence type="ECO:0000313" key="6">
    <source>
        <dbReference type="Proteomes" id="UP000649573"/>
    </source>
</evidence>
<keyword evidence="1" id="KW-0805">Transcription regulation</keyword>
<sequence>MGVTEPVDLDELLRAAASKPRRRILAEVWGRERGAGELADQLGLAPASVSEHLKVLRKAGLVTMRVDHTYRLYRACPERLHRLADLLRTFPARDDSRTGDQASGRT</sequence>
<evidence type="ECO:0000256" key="3">
    <source>
        <dbReference type="ARBA" id="ARBA00023163"/>
    </source>
</evidence>
<dbReference type="SUPFAM" id="SSF46785">
    <property type="entry name" value="Winged helix' DNA-binding domain"/>
    <property type="match status" value="1"/>
</dbReference>
<dbReference type="Proteomes" id="UP000649573">
    <property type="component" value="Unassembled WGS sequence"/>
</dbReference>